<protein>
    <recommendedName>
        <fullName evidence="4">Penicillin-binding protein activator LpoB</fullName>
    </recommendedName>
</protein>
<dbReference type="EMBL" id="VNIK02000001">
    <property type="protein sequence ID" value="KAB5491413.1"/>
    <property type="molecule type" value="Genomic_DNA"/>
</dbReference>
<evidence type="ECO:0000313" key="2">
    <source>
        <dbReference type="EMBL" id="KAB5491413.1"/>
    </source>
</evidence>
<sequence>MKIMKMKKYLSILLFASSLVHGQQSTIGLQSTQALSIDEAVEAEQVCQKIKELILSTGTYEVLDREALGYVINEQEVQKQITSINAEVVEQGRIKGAEFIVASKLFNVTYKTIGFKIPGLGDSSKKEGMQRAIFSFSVDILDTETGATVNSEKFSIGTISDNVGGITEDEAFSAALNSKSLNNKLSDFLNKSGGGSIKLVSIEEEKGDEASMVLINSGSATNTKKNDKLKVYEISTLNVDGEDVIREKWIADLKVAAVEGEKLSTAKVDKGGKELKELYESGAKLICKID</sequence>
<evidence type="ECO:0000313" key="3">
    <source>
        <dbReference type="Proteomes" id="UP000319204"/>
    </source>
</evidence>
<proteinExistence type="predicted"/>
<reference evidence="2" key="1">
    <citation type="submission" date="2019-10" db="EMBL/GenBank/DDBJ databases">
        <title>Muricauda hadale sp. nov., a piezophilic bacterium isolated from hadopelagic water of the Mariana Trench.</title>
        <authorList>
            <person name="Wei Y."/>
        </authorList>
    </citation>
    <scope>NUCLEOTIDE SEQUENCE [LARGE SCALE GENOMIC DNA]</scope>
    <source>
        <strain evidence="2">MT-229</strain>
    </source>
</reference>
<evidence type="ECO:0000256" key="1">
    <source>
        <dbReference type="SAM" id="SignalP"/>
    </source>
</evidence>
<keyword evidence="1" id="KW-0732">Signal</keyword>
<dbReference type="OrthoDB" id="1421388at2"/>
<feature type="chain" id="PRO_5024277303" description="Penicillin-binding protein activator LpoB" evidence="1">
    <location>
        <begin position="23"/>
        <end position="290"/>
    </location>
</feature>
<accession>A0A5N5IWC7</accession>
<dbReference type="Gene3D" id="3.40.50.10610">
    <property type="entry name" value="ABC-type transport auxiliary lipoprotein component"/>
    <property type="match status" value="1"/>
</dbReference>
<dbReference type="GO" id="GO:0030288">
    <property type="term" value="C:outer membrane-bounded periplasmic space"/>
    <property type="evidence" value="ECO:0007669"/>
    <property type="project" value="InterPro"/>
</dbReference>
<gene>
    <name evidence="2" type="ORF">FOT42_000240</name>
</gene>
<feature type="signal peptide" evidence="1">
    <location>
        <begin position="1"/>
        <end position="22"/>
    </location>
</feature>
<dbReference type="Pfam" id="PF03783">
    <property type="entry name" value="CsgG"/>
    <property type="match status" value="1"/>
</dbReference>
<comment type="caution">
    <text evidence="2">The sequence shown here is derived from an EMBL/GenBank/DDBJ whole genome shotgun (WGS) entry which is preliminary data.</text>
</comment>
<keyword evidence="3" id="KW-1185">Reference proteome</keyword>
<dbReference type="InterPro" id="IPR005534">
    <property type="entry name" value="Curli_assmbl/transp-comp_CsgG"/>
</dbReference>
<dbReference type="AlphaFoldDB" id="A0A5N5IWC7"/>
<dbReference type="Proteomes" id="UP000319204">
    <property type="component" value="Unassembled WGS sequence"/>
</dbReference>
<name>A0A5N5IWC7_9FLAO</name>
<organism evidence="2 3">
    <name type="scientific">Flagellimonas hadalis</name>
    <dbReference type="NCBI Taxonomy" id="2597517"/>
    <lineage>
        <taxon>Bacteria</taxon>
        <taxon>Pseudomonadati</taxon>
        <taxon>Bacteroidota</taxon>
        <taxon>Flavobacteriia</taxon>
        <taxon>Flavobacteriales</taxon>
        <taxon>Flavobacteriaceae</taxon>
        <taxon>Flagellimonas</taxon>
    </lineage>
</organism>
<evidence type="ECO:0008006" key="4">
    <source>
        <dbReference type="Google" id="ProtNLM"/>
    </source>
</evidence>